<keyword evidence="1" id="KW-1133">Transmembrane helix</keyword>
<keyword evidence="3" id="KW-1185">Reference proteome</keyword>
<organism evidence="2 3">
    <name type="scientific">Tritrichomonas musculus</name>
    <dbReference type="NCBI Taxonomy" id="1915356"/>
    <lineage>
        <taxon>Eukaryota</taxon>
        <taxon>Metamonada</taxon>
        <taxon>Parabasalia</taxon>
        <taxon>Tritrichomonadida</taxon>
        <taxon>Tritrichomonadidae</taxon>
        <taxon>Tritrichomonas</taxon>
    </lineage>
</organism>
<feature type="transmembrane region" description="Helical" evidence="1">
    <location>
        <begin position="7"/>
        <end position="27"/>
    </location>
</feature>
<proteinExistence type="predicted"/>
<sequence length="375" mass="44185">MFKHLKLITIIVFILYNICLFKLLKLYCPIIIEIDTLTESNYYQLHNLGLKCLKQSNSTYGYHHIPYHTKDERNKEYHRILNLTIKAREYPMHSWLGYNGPWIEDVWISTFCCNKDISEFGPYVPLFVPWLNIYKKSKYGYKKNASPYIQILKPDFLYITVVQSDYGIEGKYSIINSVPPNLLIISPSGKGHIPVLLFMKEQSLVDPLPRNNSVLFIGNIKRPARRKILRNFRKFLGTKIKVITEKVADWRTLYRSYDMILSPRGNARGCFRSSEILQMGFIPILAFDDHLWVPYMNSGLPWKDIGFYLLPGDVEGFADVVNKMTPERVRYMRSNVRKYRDSHFTMNGTINQIGLFMKYGYRRSDLRCDYYYSTN</sequence>
<accession>A0ABR2H4J9</accession>
<evidence type="ECO:0000256" key="1">
    <source>
        <dbReference type="SAM" id="Phobius"/>
    </source>
</evidence>
<comment type="caution">
    <text evidence="2">The sequence shown here is derived from an EMBL/GenBank/DDBJ whole genome shotgun (WGS) entry which is preliminary data.</text>
</comment>
<gene>
    <name evidence="2" type="ORF">M9Y10_030547</name>
</gene>
<protein>
    <recommendedName>
        <fullName evidence="4">Exostosin GT47 domain-containing protein</fullName>
    </recommendedName>
</protein>
<dbReference type="Proteomes" id="UP001470230">
    <property type="component" value="Unassembled WGS sequence"/>
</dbReference>
<dbReference type="EMBL" id="JAPFFF010000044">
    <property type="protein sequence ID" value="KAK8840768.1"/>
    <property type="molecule type" value="Genomic_DNA"/>
</dbReference>
<reference evidence="2 3" key="1">
    <citation type="submission" date="2024-04" db="EMBL/GenBank/DDBJ databases">
        <title>Tritrichomonas musculus Genome.</title>
        <authorList>
            <person name="Alves-Ferreira E."/>
            <person name="Grigg M."/>
            <person name="Lorenzi H."/>
            <person name="Galac M."/>
        </authorList>
    </citation>
    <scope>NUCLEOTIDE SEQUENCE [LARGE SCALE GENOMIC DNA]</scope>
    <source>
        <strain evidence="2 3">EAF2021</strain>
    </source>
</reference>
<keyword evidence="1" id="KW-0812">Transmembrane</keyword>
<evidence type="ECO:0000313" key="2">
    <source>
        <dbReference type="EMBL" id="KAK8840768.1"/>
    </source>
</evidence>
<evidence type="ECO:0008006" key="4">
    <source>
        <dbReference type="Google" id="ProtNLM"/>
    </source>
</evidence>
<keyword evidence="1" id="KW-0472">Membrane</keyword>
<name>A0ABR2H4J9_9EUKA</name>
<evidence type="ECO:0000313" key="3">
    <source>
        <dbReference type="Proteomes" id="UP001470230"/>
    </source>
</evidence>